<dbReference type="SUPFAM" id="SSF103473">
    <property type="entry name" value="MFS general substrate transporter"/>
    <property type="match status" value="1"/>
</dbReference>
<evidence type="ECO:0000313" key="9">
    <source>
        <dbReference type="Proteomes" id="UP000003860"/>
    </source>
</evidence>
<keyword evidence="5 6" id="KW-0472">Membrane</keyword>
<dbReference type="RefSeq" id="WP_004616149.1">
    <property type="nucleotide sequence ID" value="NZ_ACXX02000001.1"/>
</dbReference>
<dbReference type="AlphaFoldDB" id="F1T7K3"/>
<evidence type="ECO:0000256" key="5">
    <source>
        <dbReference type="ARBA" id="ARBA00023136"/>
    </source>
</evidence>
<evidence type="ECO:0000259" key="7">
    <source>
        <dbReference type="PROSITE" id="PS50850"/>
    </source>
</evidence>
<evidence type="ECO:0000313" key="8">
    <source>
        <dbReference type="EMBL" id="EGD49451.1"/>
    </source>
</evidence>
<feature type="transmembrane region" description="Helical" evidence="6">
    <location>
        <begin position="283"/>
        <end position="302"/>
    </location>
</feature>
<dbReference type="InterPro" id="IPR020846">
    <property type="entry name" value="MFS_dom"/>
</dbReference>
<gene>
    <name evidence="8" type="ORF">Cpap_3886</name>
</gene>
<feature type="transmembrane region" description="Helical" evidence="6">
    <location>
        <begin position="140"/>
        <end position="158"/>
    </location>
</feature>
<dbReference type="Proteomes" id="UP000003860">
    <property type="component" value="Unassembled WGS sequence"/>
</dbReference>
<dbReference type="CDD" id="cd17324">
    <property type="entry name" value="MFS_NepI_like"/>
    <property type="match status" value="1"/>
</dbReference>
<evidence type="ECO:0000256" key="6">
    <source>
        <dbReference type="SAM" id="Phobius"/>
    </source>
</evidence>
<comment type="subcellular location">
    <subcellularLocation>
        <location evidence="1">Cell membrane</location>
        <topology evidence="1">Multi-pass membrane protein</topology>
    </subcellularLocation>
</comment>
<dbReference type="eggNOG" id="COG2814">
    <property type="taxonomic scope" value="Bacteria"/>
</dbReference>
<feature type="transmembrane region" description="Helical" evidence="6">
    <location>
        <begin position="308"/>
        <end position="325"/>
    </location>
</feature>
<feature type="transmembrane region" description="Helical" evidence="6">
    <location>
        <begin position="16"/>
        <end position="36"/>
    </location>
</feature>
<dbReference type="InterPro" id="IPR036259">
    <property type="entry name" value="MFS_trans_sf"/>
</dbReference>
<keyword evidence="4 6" id="KW-1133">Transmembrane helix</keyword>
<dbReference type="GO" id="GO:0005886">
    <property type="term" value="C:plasma membrane"/>
    <property type="evidence" value="ECO:0007669"/>
    <property type="project" value="UniProtKB-SubCell"/>
</dbReference>
<feature type="transmembrane region" description="Helical" evidence="6">
    <location>
        <begin position="170"/>
        <end position="190"/>
    </location>
</feature>
<feature type="transmembrane region" description="Helical" evidence="6">
    <location>
        <begin position="83"/>
        <end position="100"/>
    </location>
</feature>
<dbReference type="Pfam" id="PF07690">
    <property type="entry name" value="MFS_1"/>
    <property type="match status" value="1"/>
</dbReference>
<feature type="transmembrane region" description="Helical" evidence="6">
    <location>
        <begin position="370"/>
        <end position="390"/>
    </location>
</feature>
<dbReference type="EMBL" id="ACXX02000001">
    <property type="protein sequence ID" value="EGD49451.1"/>
    <property type="molecule type" value="Genomic_DNA"/>
</dbReference>
<feature type="transmembrane region" description="Helical" evidence="6">
    <location>
        <begin position="106"/>
        <end position="128"/>
    </location>
</feature>
<protein>
    <submittedName>
        <fullName evidence="8">Major facilitator superfamily MFS_1</fullName>
    </submittedName>
</protein>
<feature type="domain" description="Major facilitator superfamily (MFS) profile" evidence="7">
    <location>
        <begin position="17"/>
        <end position="395"/>
    </location>
</feature>
<evidence type="ECO:0000256" key="4">
    <source>
        <dbReference type="ARBA" id="ARBA00022989"/>
    </source>
</evidence>
<keyword evidence="2" id="KW-0813">Transport</keyword>
<reference evidence="8" key="1">
    <citation type="submission" date="2009-07" db="EMBL/GenBank/DDBJ databases">
        <authorList>
            <consortium name="US DOE Joint Genome Institute (JGI-PGF)"/>
            <person name="Lucas S."/>
            <person name="Copeland A."/>
            <person name="Lapidus A."/>
            <person name="Glavina del Rio T."/>
            <person name="Tice H."/>
            <person name="Bruce D."/>
            <person name="Goodwin L."/>
            <person name="Pitluck S."/>
            <person name="Larimer F."/>
            <person name="Land M.L."/>
            <person name="Mouttaki H."/>
            <person name="He Z."/>
            <person name="Zhou J."/>
            <person name="Hemme C.L."/>
        </authorList>
    </citation>
    <scope>NUCLEOTIDE SEQUENCE [LARGE SCALE GENOMIC DNA]</scope>
    <source>
        <strain evidence="8">DSM 2782</strain>
    </source>
</reference>
<reference evidence="8" key="2">
    <citation type="submission" date="2011-01" db="EMBL/GenBank/DDBJ databases">
        <title>The Non-contiguous Finished genome of Clostridium papyrosolvens.</title>
        <authorList>
            <person name="Lucas S."/>
            <person name="Copeland A."/>
            <person name="Lapidus A."/>
            <person name="Cheng J.-F."/>
            <person name="Goodwin L."/>
            <person name="Pitluck S."/>
            <person name="Misra M."/>
            <person name="Chertkov O."/>
            <person name="Detter J.C."/>
            <person name="Han C."/>
            <person name="Tapia R."/>
            <person name="Land M."/>
            <person name="Hauser L."/>
            <person name="Kyrpides N."/>
            <person name="Ivanova N."/>
            <person name="Pagani I."/>
            <person name="Mouttaki H."/>
            <person name="He Z."/>
            <person name="Zhou J."/>
            <person name="Hemme C.L."/>
            <person name="Woyke T."/>
        </authorList>
    </citation>
    <scope>NUCLEOTIDE SEQUENCE [LARGE SCALE GENOMIC DNA]</scope>
    <source>
        <strain evidence="8">DSM 2782</strain>
    </source>
</reference>
<feature type="transmembrane region" description="Helical" evidence="6">
    <location>
        <begin position="255"/>
        <end position="276"/>
    </location>
</feature>
<evidence type="ECO:0000256" key="3">
    <source>
        <dbReference type="ARBA" id="ARBA00022692"/>
    </source>
</evidence>
<dbReference type="STRING" id="588581.Cpap_3886"/>
<feature type="transmembrane region" description="Helical" evidence="6">
    <location>
        <begin position="223"/>
        <end position="243"/>
    </location>
</feature>
<sequence>MQNNNTTYNSFKLNRFLVLIMAAATGITVANLYYIQPLLAEIATEFNVTQVSVGFVAMLTQAGYALGMLFLLPLADIKEKRKLIITMLCFSCGSLLLMFFSNSIIMIAVSSFAIGFTSVVPQFIVPLAAQLADPKERGRIIGTVMSGLLIGILLSRTFSGLIGEYMGWRVVYLIAAVMMLVLAVFLRKFIPECPGISSLGYKDLFRSMGKLAKELPVLREASLNGAMMFAAFSAFWTTLVFLLQSPAYKMGADAAGLFGLIGITGALAAPVVGRIADKRSPRFTVVIGMFTVTAAYLCFLFLGFKLWGLITGIVLLDLGVQACQISNQARVHALSNEARNRINTVFMVSYFVGGATGSFMGSFSLEHFSWTGVCIFGLVTQIIAFTGYIIRSKRYNGKLSINKLDDSN</sequence>
<keyword evidence="3 6" id="KW-0812">Transmembrane</keyword>
<name>F1T7K3_9FIRM</name>
<feature type="transmembrane region" description="Helical" evidence="6">
    <location>
        <begin position="345"/>
        <end position="364"/>
    </location>
</feature>
<accession>F1T7K3</accession>
<dbReference type="PANTHER" id="PTHR42910:SF1">
    <property type="entry name" value="MAJOR FACILITATOR SUPERFAMILY (MFS) PROFILE DOMAIN-CONTAINING PROTEIN"/>
    <property type="match status" value="1"/>
</dbReference>
<keyword evidence="9" id="KW-1185">Reference proteome</keyword>
<comment type="caution">
    <text evidence="8">The sequence shown here is derived from an EMBL/GenBank/DDBJ whole genome shotgun (WGS) entry which is preliminary data.</text>
</comment>
<dbReference type="PANTHER" id="PTHR42910">
    <property type="entry name" value="TRANSPORTER SCO4007-RELATED"/>
    <property type="match status" value="1"/>
</dbReference>
<organism evidence="8 9">
    <name type="scientific">Ruminiclostridium papyrosolvens DSM 2782</name>
    <dbReference type="NCBI Taxonomy" id="588581"/>
    <lineage>
        <taxon>Bacteria</taxon>
        <taxon>Bacillati</taxon>
        <taxon>Bacillota</taxon>
        <taxon>Clostridia</taxon>
        <taxon>Eubacteriales</taxon>
        <taxon>Oscillospiraceae</taxon>
        <taxon>Ruminiclostridium</taxon>
    </lineage>
</organism>
<dbReference type="InterPro" id="IPR011701">
    <property type="entry name" value="MFS"/>
</dbReference>
<feature type="transmembrane region" description="Helical" evidence="6">
    <location>
        <begin position="48"/>
        <end position="71"/>
    </location>
</feature>
<dbReference type="PROSITE" id="PS50850">
    <property type="entry name" value="MFS"/>
    <property type="match status" value="1"/>
</dbReference>
<dbReference type="OrthoDB" id="9815356at2"/>
<dbReference type="Gene3D" id="1.20.1250.20">
    <property type="entry name" value="MFS general substrate transporter like domains"/>
    <property type="match status" value="1"/>
</dbReference>
<evidence type="ECO:0000256" key="1">
    <source>
        <dbReference type="ARBA" id="ARBA00004651"/>
    </source>
</evidence>
<dbReference type="GO" id="GO:0022857">
    <property type="term" value="F:transmembrane transporter activity"/>
    <property type="evidence" value="ECO:0007669"/>
    <property type="project" value="InterPro"/>
</dbReference>
<proteinExistence type="predicted"/>
<evidence type="ECO:0000256" key="2">
    <source>
        <dbReference type="ARBA" id="ARBA00022448"/>
    </source>
</evidence>